<dbReference type="PATRIC" id="fig|1796491.3.peg.2727"/>
<reference evidence="11 12" key="1">
    <citation type="submission" date="2016-02" db="EMBL/GenBank/DDBJ databases">
        <authorList>
            <person name="Wen L."/>
            <person name="He K."/>
            <person name="Yang H."/>
        </authorList>
    </citation>
    <scope>NUCLEOTIDE SEQUENCE [LARGE SCALE GENOMIC DNA]</scope>
    <source>
        <strain evidence="11">ShG14-8</strain>
    </source>
</reference>
<keyword evidence="6 10" id="KW-0732">Signal</keyword>
<keyword evidence="9 10" id="KW-0143">Chaperone</keyword>
<name>A0A139BQS8_9PROT</name>
<keyword evidence="7 10" id="KW-0574">Periplasm</keyword>
<evidence type="ECO:0000256" key="3">
    <source>
        <dbReference type="ARBA" id="ARBA00011245"/>
    </source>
</evidence>
<dbReference type="AlphaFoldDB" id="A0A139BQS8"/>
<dbReference type="GO" id="GO:0042597">
    <property type="term" value="C:periplasmic space"/>
    <property type="evidence" value="ECO:0007669"/>
    <property type="project" value="UniProtKB-SubCell"/>
</dbReference>
<dbReference type="CDD" id="cd16325">
    <property type="entry name" value="LolA"/>
    <property type="match status" value="1"/>
</dbReference>
<dbReference type="GO" id="GO:0042953">
    <property type="term" value="P:lipoprotein transport"/>
    <property type="evidence" value="ECO:0007669"/>
    <property type="project" value="InterPro"/>
</dbReference>
<evidence type="ECO:0000313" key="12">
    <source>
        <dbReference type="Proteomes" id="UP000070578"/>
    </source>
</evidence>
<dbReference type="Gene3D" id="2.50.20.10">
    <property type="entry name" value="Lipoprotein localisation LolA/LolB/LppX"/>
    <property type="match status" value="1"/>
</dbReference>
<accession>A0A139BQS8</accession>
<evidence type="ECO:0000256" key="7">
    <source>
        <dbReference type="ARBA" id="ARBA00022764"/>
    </source>
</evidence>
<dbReference type="InterPro" id="IPR018323">
    <property type="entry name" value="OM_lipoprot_carrier_LolA_Pbac"/>
</dbReference>
<evidence type="ECO:0000256" key="9">
    <source>
        <dbReference type="ARBA" id="ARBA00023186"/>
    </source>
</evidence>
<evidence type="ECO:0000313" key="11">
    <source>
        <dbReference type="EMBL" id="KXS31360.1"/>
    </source>
</evidence>
<dbReference type="InterPro" id="IPR029046">
    <property type="entry name" value="LolA/LolB/LppX"/>
</dbReference>
<comment type="function">
    <text evidence="10">Participates in the translocation of lipoproteins from the inner membrane to the outer membrane. Only forms a complex with a lipoprotein if the residue after the N-terminal Cys is not an aspartate (The Asp acts as a targeting signal to indicate that the lipoprotein should stay in the inner membrane).</text>
</comment>
<dbReference type="InterPro" id="IPR004564">
    <property type="entry name" value="OM_lipoprot_carrier_LolA-like"/>
</dbReference>
<comment type="similarity">
    <text evidence="2 10">Belongs to the LolA family.</text>
</comment>
<keyword evidence="5 10" id="KW-0813">Transport</keyword>
<evidence type="ECO:0000256" key="4">
    <source>
        <dbReference type="ARBA" id="ARBA00014035"/>
    </source>
</evidence>
<comment type="caution">
    <text evidence="11">The sequence shown here is derived from an EMBL/GenBank/DDBJ whole genome shotgun (WGS) entry which is preliminary data.</text>
</comment>
<dbReference type="NCBIfam" id="TIGR00547">
    <property type="entry name" value="lolA"/>
    <property type="match status" value="1"/>
</dbReference>
<dbReference type="HAMAP" id="MF_00240">
    <property type="entry name" value="LolA"/>
    <property type="match status" value="1"/>
</dbReference>
<dbReference type="PANTHER" id="PTHR35869:SF1">
    <property type="entry name" value="OUTER-MEMBRANE LIPOPROTEIN CARRIER PROTEIN"/>
    <property type="match status" value="1"/>
</dbReference>
<feature type="signal peptide" evidence="10">
    <location>
        <begin position="1"/>
        <end position="20"/>
    </location>
</feature>
<evidence type="ECO:0000256" key="1">
    <source>
        <dbReference type="ARBA" id="ARBA00004418"/>
    </source>
</evidence>
<dbReference type="EMBL" id="LSLI01000079">
    <property type="protein sequence ID" value="KXS31360.1"/>
    <property type="molecule type" value="Genomic_DNA"/>
</dbReference>
<dbReference type="Proteomes" id="UP000070578">
    <property type="component" value="Unassembled WGS sequence"/>
</dbReference>
<dbReference type="GO" id="GO:0044874">
    <property type="term" value="P:lipoprotein localization to outer membrane"/>
    <property type="evidence" value="ECO:0007669"/>
    <property type="project" value="UniProtKB-UniRule"/>
</dbReference>
<feature type="chain" id="PRO_5008999594" description="Outer-membrane lipoprotein carrier protein" evidence="10">
    <location>
        <begin position="21"/>
        <end position="210"/>
    </location>
</feature>
<comment type="subcellular location">
    <subcellularLocation>
        <location evidence="1 10">Periplasm</location>
    </subcellularLocation>
</comment>
<proteinExistence type="inferred from homology"/>
<reference evidence="11 12" key="2">
    <citation type="submission" date="2016-03" db="EMBL/GenBank/DDBJ databases">
        <title>New uncultured bacterium of the family Gallionellaceae from acid mine drainage: description and reconstruction of genome based on metagenomic analysis of microbial community.</title>
        <authorList>
            <person name="Kadnikov V."/>
            <person name="Ivasenko D."/>
            <person name="Beletsky A."/>
            <person name="Mardanov A."/>
            <person name="Danilova E."/>
            <person name="Pimenov N."/>
            <person name="Karnachuk O."/>
            <person name="Ravin N."/>
        </authorList>
    </citation>
    <scope>NUCLEOTIDE SEQUENCE [LARGE SCALE GENOMIC DNA]</scope>
    <source>
        <strain evidence="11">ShG14-8</strain>
    </source>
</reference>
<dbReference type="SUPFAM" id="SSF89392">
    <property type="entry name" value="Prokaryotic lipoproteins and lipoprotein localization factors"/>
    <property type="match status" value="1"/>
</dbReference>
<keyword evidence="11" id="KW-0449">Lipoprotein</keyword>
<evidence type="ECO:0000256" key="6">
    <source>
        <dbReference type="ARBA" id="ARBA00022729"/>
    </source>
</evidence>
<evidence type="ECO:0000256" key="5">
    <source>
        <dbReference type="ARBA" id="ARBA00022448"/>
    </source>
</evidence>
<organism evidence="11 12">
    <name type="scientific">Candidatus Gallionella acididurans</name>
    <dbReference type="NCBI Taxonomy" id="1796491"/>
    <lineage>
        <taxon>Bacteria</taxon>
        <taxon>Pseudomonadati</taxon>
        <taxon>Pseudomonadota</taxon>
        <taxon>Betaproteobacteria</taxon>
        <taxon>Nitrosomonadales</taxon>
        <taxon>Gallionellaceae</taxon>
        <taxon>Gallionella</taxon>
    </lineage>
</organism>
<protein>
    <recommendedName>
        <fullName evidence="4 10">Outer-membrane lipoprotein carrier protein</fullName>
    </recommendedName>
</protein>
<keyword evidence="8 10" id="KW-0653">Protein transport</keyword>
<dbReference type="PANTHER" id="PTHR35869">
    <property type="entry name" value="OUTER-MEMBRANE LIPOPROTEIN CARRIER PROTEIN"/>
    <property type="match status" value="1"/>
</dbReference>
<evidence type="ECO:0000256" key="10">
    <source>
        <dbReference type="HAMAP-Rule" id="MF_00240"/>
    </source>
</evidence>
<gene>
    <name evidence="10" type="primary">lolA</name>
    <name evidence="11" type="ORF">AWT59_2501</name>
</gene>
<comment type="subunit">
    <text evidence="3 10">Monomer.</text>
</comment>
<evidence type="ECO:0000256" key="8">
    <source>
        <dbReference type="ARBA" id="ARBA00022927"/>
    </source>
</evidence>
<dbReference type="Pfam" id="PF03548">
    <property type="entry name" value="LolA"/>
    <property type="match status" value="1"/>
</dbReference>
<sequence precursor="true">MMKYIFAVLMLFAAPIYAHAGAIEKLKTFIATTHSAQADFTQEVLDQNGKRIQSASGTMQFVRPGKFRWTYRKPYEQLIVGDGTKFWLYDADLNQVTVRKLDAALGSSPAALLSGSNEIERGFELTEDGSRDGLEWLQAVPKGRANKGQDSSFEKILMAFNAQSELVAMELNDMFGHKTVLRFSAMQRNPKLPAQLFQFTPPKGADVLGE</sequence>
<evidence type="ECO:0000256" key="2">
    <source>
        <dbReference type="ARBA" id="ARBA00007615"/>
    </source>
</evidence>